<feature type="chain" id="PRO_5008109757" description="DUF7872 domain-containing protein" evidence="3">
    <location>
        <begin position="32"/>
        <end position="479"/>
    </location>
</feature>
<feature type="transmembrane region" description="Helical" evidence="2">
    <location>
        <begin position="208"/>
        <end position="228"/>
    </location>
</feature>
<reference evidence="5" key="1">
    <citation type="submission" date="2009-11" db="EMBL/GenBank/DDBJ databases">
        <authorList>
            <consortium name="The Broad Institute Genome Sequencing Platform"/>
            <person name="Ward D."/>
            <person name="Feldgarden M."/>
            <person name="Earl A."/>
            <person name="Young S.K."/>
            <person name="Zeng Q."/>
            <person name="Koehrsen M."/>
            <person name="Alvarado L."/>
            <person name="Berlin A."/>
            <person name="Bochicchio J."/>
            <person name="Borenstein D."/>
            <person name="Chapman S.B."/>
            <person name="Chen Z."/>
            <person name="Engels R."/>
            <person name="Freedman E."/>
            <person name="Gellesch M."/>
            <person name="Goldberg J."/>
            <person name="Griggs A."/>
            <person name="Gujja S."/>
            <person name="Heilman E."/>
            <person name="Heiman D."/>
            <person name="Hepburn T."/>
            <person name="Howarth C."/>
            <person name="Jen D."/>
            <person name="Larson L."/>
            <person name="Lewis B."/>
            <person name="Mehta T."/>
            <person name="Park D."/>
            <person name="Pearson M."/>
            <person name="Roberts A."/>
            <person name="Saif S."/>
            <person name="Shea T."/>
            <person name="Shenoy N."/>
            <person name="Sisk P."/>
            <person name="Stolte C."/>
            <person name="Sykes S."/>
            <person name="Thomson T."/>
            <person name="Walk T."/>
            <person name="White J."/>
            <person name="Yandava C."/>
            <person name="Izard J."/>
            <person name="Baranova O.V."/>
            <person name="Blanton J.M."/>
            <person name="Tanner A.C."/>
            <person name="Dewhirst F.E."/>
            <person name="Haas B."/>
            <person name="Nusbaum C."/>
            <person name="Birren B."/>
        </authorList>
    </citation>
    <scope>NUCLEOTIDE SEQUENCE [LARGE SCALE GENOMIC DNA]</scope>
    <source>
        <strain evidence="5">1-1 BBBD Race 1</strain>
    </source>
</reference>
<name>A0A180GB41_PUCT1</name>
<keyword evidence="2" id="KW-1133">Transmembrane helix</keyword>
<accession>A0A180GB41</accession>
<evidence type="ECO:0000313" key="7">
    <source>
        <dbReference type="Proteomes" id="UP000005240"/>
    </source>
</evidence>
<evidence type="ECO:0000259" key="4">
    <source>
        <dbReference type="Pfam" id="PF25278"/>
    </source>
</evidence>
<dbReference type="PANTHER" id="PTHR33339:SF1">
    <property type="entry name" value="LYSM DOMAIN-CONTAINING PROTEIN"/>
    <property type="match status" value="1"/>
</dbReference>
<dbReference type="AlphaFoldDB" id="A0A180GB41"/>
<dbReference type="Proteomes" id="UP000005240">
    <property type="component" value="Unassembled WGS sequence"/>
</dbReference>
<reference evidence="5" key="2">
    <citation type="submission" date="2016-05" db="EMBL/GenBank/DDBJ databases">
        <title>Comparative analysis highlights variable genome content of wheat rusts and divergence of the mating loci.</title>
        <authorList>
            <person name="Cuomo C.A."/>
            <person name="Bakkeren G."/>
            <person name="Szabo L."/>
            <person name="Khalil H."/>
            <person name="Joly D."/>
            <person name="Goldberg J."/>
            <person name="Young S."/>
            <person name="Zeng Q."/>
            <person name="Fellers J."/>
        </authorList>
    </citation>
    <scope>NUCLEOTIDE SEQUENCE [LARGE SCALE GENOMIC DNA]</scope>
    <source>
        <strain evidence="5">1-1 BBBD Race 1</strain>
    </source>
</reference>
<gene>
    <name evidence="5" type="ORF">PTTG_28531</name>
</gene>
<keyword evidence="2" id="KW-0812">Transmembrane</keyword>
<keyword evidence="7" id="KW-1185">Reference proteome</keyword>
<feature type="compositionally biased region" description="Low complexity" evidence="1">
    <location>
        <begin position="48"/>
        <end position="77"/>
    </location>
</feature>
<dbReference type="STRING" id="630390.A0A180GB41"/>
<sequence>MRRTQSKGLQLMKLTIVCCASLSLLPASCEAKVPDHKAFTHQKRALPTAGVPASPASAPAVTTPASVTSASTPQTPSDPRACQKLPITPDTWKLLDIDNTLKSLPGGQNMTMAQYAAANGARNFICGIGENCNAGQLCHPVKAPAWQVLYATQEYTSFMNALTDSINYSLSQLQAVAASMCQDLIENISDSRFEVDLKWIFTDMYRGIAYGATALLLITFFASGVLGAFQVAAEILFLTGIGAGIAAWIQGAPKTASFVSWSKLSFYITQAQGELARHVTEATEKSFTDGITSENGLAKVLAGGHFFNPASPVGLMETTEKTIMRVVQGRLLARLLRAQNAYVTITPDDCHGKGPGGAREGNDHLSYCDPNQKLLFNVVRAHKKKTINTVYGASSVTNKYGFSVEYIVKNSWECQKKYGNFEHDVFADITKVSPNDIMSEDCVINLPVCDMRDDYVRNLKYSRHKTTTYACRKGAGLPI</sequence>
<proteinExistence type="predicted"/>
<dbReference type="InterPro" id="IPR057194">
    <property type="entry name" value="DUF7872"/>
</dbReference>
<feature type="region of interest" description="Disordered" evidence="1">
    <location>
        <begin position="48"/>
        <end position="79"/>
    </location>
</feature>
<evidence type="ECO:0000256" key="2">
    <source>
        <dbReference type="SAM" id="Phobius"/>
    </source>
</evidence>
<dbReference type="Pfam" id="PF25278">
    <property type="entry name" value="DUF7872"/>
    <property type="match status" value="1"/>
</dbReference>
<keyword evidence="2" id="KW-0472">Membrane</keyword>
<feature type="signal peptide" evidence="3">
    <location>
        <begin position="1"/>
        <end position="31"/>
    </location>
</feature>
<evidence type="ECO:0000313" key="5">
    <source>
        <dbReference type="EMBL" id="OAV89814.1"/>
    </source>
</evidence>
<dbReference type="PANTHER" id="PTHR33339">
    <property type="entry name" value="LYSM DOMAIN-CONTAINING PROTEIN"/>
    <property type="match status" value="1"/>
</dbReference>
<dbReference type="EMBL" id="ADAS02000117">
    <property type="protein sequence ID" value="OAV89814.1"/>
    <property type="molecule type" value="Genomic_DNA"/>
</dbReference>
<reference evidence="6" key="4">
    <citation type="submission" date="2025-05" db="UniProtKB">
        <authorList>
            <consortium name="EnsemblFungi"/>
        </authorList>
    </citation>
    <scope>IDENTIFICATION</scope>
    <source>
        <strain evidence="6">isolate 1-1 / race 1 (BBBD)</strain>
    </source>
</reference>
<organism evidence="5">
    <name type="scientific">Puccinia triticina (isolate 1-1 / race 1 (BBBD))</name>
    <name type="common">Brown leaf rust fungus</name>
    <dbReference type="NCBI Taxonomy" id="630390"/>
    <lineage>
        <taxon>Eukaryota</taxon>
        <taxon>Fungi</taxon>
        <taxon>Dikarya</taxon>
        <taxon>Basidiomycota</taxon>
        <taxon>Pucciniomycotina</taxon>
        <taxon>Pucciniomycetes</taxon>
        <taxon>Pucciniales</taxon>
        <taxon>Pucciniaceae</taxon>
        <taxon>Puccinia</taxon>
    </lineage>
</organism>
<reference evidence="6 7" key="3">
    <citation type="journal article" date="2017" name="G3 (Bethesda)">
        <title>Comparative analysis highlights variable genome content of wheat rusts and divergence of the mating loci.</title>
        <authorList>
            <person name="Cuomo C.A."/>
            <person name="Bakkeren G."/>
            <person name="Khalil H.B."/>
            <person name="Panwar V."/>
            <person name="Joly D."/>
            <person name="Linning R."/>
            <person name="Sakthikumar S."/>
            <person name="Song X."/>
            <person name="Adiconis X."/>
            <person name="Fan L."/>
            <person name="Goldberg J.M."/>
            <person name="Levin J.Z."/>
            <person name="Young S."/>
            <person name="Zeng Q."/>
            <person name="Anikster Y."/>
            <person name="Bruce M."/>
            <person name="Wang M."/>
            <person name="Yin C."/>
            <person name="McCallum B."/>
            <person name="Szabo L.J."/>
            <person name="Hulbert S."/>
            <person name="Chen X."/>
            <person name="Fellers J.P."/>
        </authorList>
    </citation>
    <scope>NUCLEOTIDE SEQUENCE</scope>
    <source>
        <strain evidence="7">Isolate 1-1 / race 1 (BBBD)</strain>
        <strain evidence="6">isolate 1-1 / race 1 (BBBD)</strain>
    </source>
</reference>
<evidence type="ECO:0000256" key="1">
    <source>
        <dbReference type="SAM" id="MobiDB-lite"/>
    </source>
</evidence>
<feature type="domain" description="DUF7872" evidence="4">
    <location>
        <begin position="253"/>
        <end position="479"/>
    </location>
</feature>
<dbReference type="OrthoDB" id="2505789at2759"/>
<dbReference type="VEuPathDB" id="FungiDB:PTTG_28531"/>
<keyword evidence="3" id="KW-0732">Signal</keyword>
<evidence type="ECO:0000256" key="3">
    <source>
        <dbReference type="SAM" id="SignalP"/>
    </source>
</evidence>
<evidence type="ECO:0000313" key="6">
    <source>
        <dbReference type="EnsemblFungi" id="PTTG_28531-t43_1-p1"/>
    </source>
</evidence>
<dbReference type="EnsemblFungi" id="PTTG_28531-t43_1">
    <property type="protein sequence ID" value="PTTG_28531-t43_1-p1"/>
    <property type="gene ID" value="PTTG_28531"/>
</dbReference>
<protein>
    <recommendedName>
        <fullName evidence="4">DUF7872 domain-containing protein</fullName>
    </recommendedName>
</protein>